<name>A0A1Q9CVJ9_SYMMI</name>
<evidence type="ECO:0000256" key="1">
    <source>
        <dbReference type="SAM" id="MobiDB-lite"/>
    </source>
</evidence>
<organism evidence="2 3">
    <name type="scientific">Symbiodinium microadriaticum</name>
    <name type="common">Dinoflagellate</name>
    <name type="synonym">Zooxanthella microadriatica</name>
    <dbReference type="NCBI Taxonomy" id="2951"/>
    <lineage>
        <taxon>Eukaryota</taxon>
        <taxon>Sar</taxon>
        <taxon>Alveolata</taxon>
        <taxon>Dinophyceae</taxon>
        <taxon>Suessiales</taxon>
        <taxon>Symbiodiniaceae</taxon>
        <taxon>Symbiodinium</taxon>
    </lineage>
</organism>
<feature type="region of interest" description="Disordered" evidence="1">
    <location>
        <begin position="143"/>
        <end position="175"/>
    </location>
</feature>
<protein>
    <submittedName>
        <fullName evidence="2">Uncharacterized protein</fullName>
    </submittedName>
</protein>
<proteinExistence type="predicted"/>
<accession>A0A1Q9CVJ9</accession>
<feature type="compositionally biased region" description="Low complexity" evidence="1">
    <location>
        <begin position="197"/>
        <end position="228"/>
    </location>
</feature>
<dbReference type="AlphaFoldDB" id="A0A1Q9CVJ9"/>
<feature type="compositionally biased region" description="Low complexity" evidence="1">
    <location>
        <begin position="159"/>
        <end position="175"/>
    </location>
</feature>
<comment type="caution">
    <text evidence="2">The sequence shown here is derived from an EMBL/GenBank/DDBJ whole genome shotgun (WGS) entry which is preliminary data.</text>
</comment>
<evidence type="ECO:0000313" key="3">
    <source>
        <dbReference type="Proteomes" id="UP000186817"/>
    </source>
</evidence>
<gene>
    <name evidence="2" type="ORF">AK812_SmicGene31880</name>
</gene>
<feature type="region of interest" description="Disordered" evidence="1">
    <location>
        <begin position="197"/>
        <end position="250"/>
    </location>
</feature>
<keyword evidence="3" id="KW-1185">Reference proteome</keyword>
<sequence>MAFVGTDFIFAFNKKDGALGLKLRLLDDQIVVIGVSGQLEEEVVRHAKRAYSEVVKTAQAAGVEMDTPRDKCDFLQSKVKRFPKIALPDPFPSSSEVLAVNGQQQFEAISQELRTAKELYFVIRRHAAACDLDLDAMRPAPSSEVPLHSTADDLPAPPWAATAEPASSSAVPAQSAAEGSLAPAWAAVAEAPTASSAVPADDLPAPPWAATAEAPATSSAAPAQSTSADFPASPLGQPSETDDPPSQQMLGWYQRAPGQWFHPSTQESFNEGDPNSGWTQYLDEGTSKPWFWHDATQRFFFWGGGCMKAGRPNAL</sequence>
<dbReference type="EMBL" id="LSRX01000890">
    <property type="protein sequence ID" value="OLP86953.1"/>
    <property type="molecule type" value="Genomic_DNA"/>
</dbReference>
<evidence type="ECO:0000313" key="2">
    <source>
        <dbReference type="EMBL" id="OLP86953.1"/>
    </source>
</evidence>
<dbReference type="OrthoDB" id="10588464at2759"/>
<reference evidence="2 3" key="1">
    <citation type="submission" date="2016-02" db="EMBL/GenBank/DDBJ databases">
        <title>Genome analysis of coral dinoflagellate symbionts highlights evolutionary adaptations to a symbiotic lifestyle.</title>
        <authorList>
            <person name="Aranda M."/>
            <person name="Li Y."/>
            <person name="Liew Y.J."/>
            <person name="Baumgarten S."/>
            <person name="Simakov O."/>
            <person name="Wilson M."/>
            <person name="Piel J."/>
            <person name="Ashoor H."/>
            <person name="Bougouffa S."/>
            <person name="Bajic V.B."/>
            <person name="Ryu T."/>
            <person name="Ravasi T."/>
            <person name="Bayer T."/>
            <person name="Micklem G."/>
            <person name="Kim H."/>
            <person name="Bhak J."/>
            <person name="Lajeunesse T.C."/>
            <person name="Voolstra C.R."/>
        </authorList>
    </citation>
    <scope>NUCLEOTIDE SEQUENCE [LARGE SCALE GENOMIC DNA]</scope>
    <source>
        <strain evidence="2 3">CCMP2467</strain>
    </source>
</reference>
<dbReference type="Proteomes" id="UP000186817">
    <property type="component" value="Unassembled WGS sequence"/>
</dbReference>
<feature type="compositionally biased region" description="Polar residues" evidence="1">
    <location>
        <begin position="236"/>
        <end position="249"/>
    </location>
</feature>